<dbReference type="OrthoDB" id="9779872at2"/>
<dbReference type="KEGG" id="meso:BSQ44_08155"/>
<dbReference type="Gene3D" id="3.40.50.300">
    <property type="entry name" value="P-loop containing nucleotide triphosphate hydrolases"/>
    <property type="match status" value="1"/>
</dbReference>
<evidence type="ECO:0000259" key="4">
    <source>
        <dbReference type="PROSITE" id="PS50893"/>
    </source>
</evidence>
<protein>
    <recommendedName>
        <fullName evidence="4">ABC transporter domain-containing protein</fullName>
    </recommendedName>
</protein>
<evidence type="ECO:0000256" key="1">
    <source>
        <dbReference type="ARBA" id="ARBA00022448"/>
    </source>
</evidence>
<dbReference type="EMBL" id="CP018171">
    <property type="protein sequence ID" value="APH71343.1"/>
    <property type="molecule type" value="Genomic_DNA"/>
</dbReference>
<keyword evidence="1" id="KW-0813">Transport</keyword>
<dbReference type="SMART" id="SM00382">
    <property type="entry name" value="AAA"/>
    <property type="match status" value="1"/>
</dbReference>
<dbReference type="Pfam" id="PF00005">
    <property type="entry name" value="ABC_tran"/>
    <property type="match status" value="1"/>
</dbReference>
<feature type="domain" description="ABC transporter" evidence="4">
    <location>
        <begin position="12"/>
        <end position="253"/>
    </location>
</feature>
<proteinExistence type="predicted"/>
<reference evidence="6" key="1">
    <citation type="submission" date="2016-11" db="EMBL/GenBank/DDBJ databases">
        <title>Mesorhizobium oceanicum sp. nov., isolated from deep seawater in South China Sea.</title>
        <authorList>
            <person name="Fu G.-Y."/>
        </authorList>
    </citation>
    <scope>NUCLEOTIDE SEQUENCE [LARGE SCALE GENOMIC DNA]</scope>
    <source>
        <strain evidence="6">B7</strain>
    </source>
</reference>
<dbReference type="PANTHER" id="PTHR45772">
    <property type="entry name" value="CONSERVED COMPONENT OF ABC TRANSPORTER FOR NATURAL AMINO ACIDS-RELATED"/>
    <property type="match status" value="1"/>
</dbReference>
<dbReference type="RefSeq" id="WP_072602895.1">
    <property type="nucleotide sequence ID" value="NZ_CP018171.1"/>
</dbReference>
<dbReference type="GO" id="GO:0005886">
    <property type="term" value="C:plasma membrane"/>
    <property type="evidence" value="ECO:0007669"/>
    <property type="project" value="TreeGrafter"/>
</dbReference>
<dbReference type="SUPFAM" id="SSF52540">
    <property type="entry name" value="P-loop containing nucleoside triphosphate hydrolases"/>
    <property type="match status" value="1"/>
</dbReference>
<accession>A0A1L3SPK1</accession>
<dbReference type="InterPro" id="IPR003593">
    <property type="entry name" value="AAA+_ATPase"/>
</dbReference>
<dbReference type="GO" id="GO:0005524">
    <property type="term" value="F:ATP binding"/>
    <property type="evidence" value="ECO:0007669"/>
    <property type="project" value="UniProtKB-KW"/>
</dbReference>
<dbReference type="InterPro" id="IPR003439">
    <property type="entry name" value="ABC_transporter-like_ATP-bd"/>
</dbReference>
<evidence type="ECO:0000256" key="2">
    <source>
        <dbReference type="ARBA" id="ARBA00022741"/>
    </source>
</evidence>
<dbReference type="InterPro" id="IPR027417">
    <property type="entry name" value="P-loop_NTPase"/>
</dbReference>
<dbReference type="InterPro" id="IPR051120">
    <property type="entry name" value="ABC_AA/LPS_Transport"/>
</dbReference>
<sequence length="271" mass="29270">MSGPDAERGIALEVSNLTKRYGAMAAVDDLSFHVDTHEILGISGPNGAGKTTLFDLVSGLTRPSEGKVVLFGEPITNHRSEQICHLGLARTFQLNAVFDSMTVEENLMTANYFGHRNRSFPALRFDSHSREACDEALEIVGLASERKRPAATLTGLQRKLLMLASAIATEPRLLMLDEPVGGLNKDEIHQCAEVIRHIRAERNLTIVLIEHVMSFVTALADRVMVLHHGAKLYEGSIAGMAESADVVSAYLGSSGLKDLQKAAGASDVHAT</sequence>
<gene>
    <name evidence="5" type="ORF">BSQ44_08155</name>
</gene>
<evidence type="ECO:0000313" key="5">
    <source>
        <dbReference type="EMBL" id="APH71343.1"/>
    </source>
</evidence>
<keyword evidence="6" id="KW-1185">Reference proteome</keyword>
<name>A0A1L3SPK1_9HYPH</name>
<evidence type="ECO:0000313" key="6">
    <source>
        <dbReference type="Proteomes" id="UP000182840"/>
    </source>
</evidence>
<organism evidence="5 6">
    <name type="scientific">Aquibium oceanicum</name>
    <dbReference type="NCBI Taxonomy" id="1670800"/>
    <lineage>
        <taxon>Bacteria</taxon>
        <taxon>Pseudomonadati</taxon>
        <taxon>Pseudomonadota</taxon>
        <taxon>Alphaproteobacteria</taxon>
        <taxon>Hyphomicrobiales</taxon>
        <taxon>Phyllobacteriaceae</taxon>
        <taxon>Aquibium</taxon>
    </lineage>
</organism>
<evidence type="ECO:0000256" key="3">
    <source>
        <dbReference type="ARBA" id="ARBA00022840"/>
    </source>
</evidence>
<dbReference type="Proteomes" id="UP000182840">
    <property type="component" value="Chromosome"/>
</dbReference>
<dbReference type="PROSITE" id="PS50893">
    <property type="entry name" value="ABC_TRANSPORTER_2"/>
    <property type="match status" value="1"/>
</dbReference>
<dbReference type="STRING" id="1670800.BSQ44_08155"/>
<keyword evidence="2" id="KW-0547">Nucleotide-binding</keyword>
<keyword evidence="3" id="KW-0067">ATP-binding</keyword>
<dbReference type="CDD" id="cd03219">
    <property type="entry name" value="ABC_Mj1267_LivG_branched"/>
    <property type="match status" value="1"/>
</dbReference>
<dbReference type="AlphaFoldDB" id="A0A1L3SPK1"/>
<dbReference type="GO" id="GO:0016887">
    <property type="term" value="F:ATP hydrolysis activity"/>
    <property type="evidence" value="ECO:0007669"/>
    <property type="project" value="InterPro"/>
</dbReference>